<comment type="similarity">
    <text evidence="2">Belongs to the binding-protein-dependent transport system permease family. FecCD subfamily.</text>
</comment>
<dbReference type="SUPFAM" id="SSF81345">
    <property type="entry name" value="ABC transporter involved in vitamin B12 uptake, BtuC"/>
    <property type="match status" value="1"/>
</dbReference>
<evidence type="ECO:0000256" key="4">
    <source>
        <dbReference type="ARBA" id="ARBA00022475"/>
    </source>
</evidence>
<dbReference type="CDD" id="cd06550">
    <property type="entry name" value="TM_ABC_iron-siderophores_like"/>
    <property type="match status" value="1"/>
</dbReference>
<dbReference type="Pfam" id="PF01032">
    <property type="entry name" value="FecCD"/>
    <property type="match status" value="1"/>
</dbReference>
<feature type="transmembrane region" description="Helical" evidence="8">
    <location>
        <begin position="316"/>
        <end position="335"/>
    </location>
</feature>
<feature type="transmembrane region" description="Helical" evidence="8">
    <location>
        <begin position="248"/>
        <end position="275"/>
    </location>
</feature>
<evidence type="ECO:0000256" key="5">
    <source>
        <dbReference type="ARBA" id="ARBA00022692"/>
    </source>
</evidence>
<keyword evidence="6 8" id="KW-1133">Transmembrane helix</keyword>
<comment type="subcellular location">
    <subcellularLocation>
        <location evidence="1">Cell membrane</location>
        <topology evidence="1">Multi-pass membrane protein</topology>
    </subcellularLocation>
</comment>
<evidence type="ECO:0000313" key="10">
    <source>
        <dbReference type="Proteomes" id="UP001151071"/>
    </source>
</evidence>
<feature type="transmembrane region" description="Helical" evidence="8">
    <location>
        <begin position="156"/>
        <end position="179"/>
    </location>
</feature>
<dbReference type="PANTHER" id="PTHR30472">
    <property type="entry name" value="FERRIC ENTEROBACTIN TRANSPORT SYSTEM PERMEASE PROTEIN"/>
    <property type="match status" value="1"/>
</dbReference>
<feature type="transmembrane region" description="Helical" evidence="8">
    <location>
        <begin position="20"/>
        <end position="41"/>
    </location>
</feature>
<evidence type="ECO:0000256" key="8">
    <source>
        <dbReference type="SAM" id="Phobius"/>
    </source>
</evidence>
<protein>
    <submittedName>
        <fullName evidence="9">Iron chelate uptake ABC transporter family permease subunit</fullName>
    </submittedName>
</protein>
<dbReference type="InterPro" id="IPR037294">
    <property type="entry name" value="ABC_BtuC-like"/>
</dbReference>
<sequence>MNQTTIDLIKKGRIRRRGRWMAVTMALAVLMVALCCAMLLLGNTIYPVRDVAAVLLGEEVKGATFAIKTIRLPRMLAGLFAGFAFGISGYVFQTMLRNPLANPNVIGVTAGSSAAAVFCIVVLQSSEAVTSVASVMAGLLTVLIIYGLVRGKTFSIGRLILVGIGIQAMCNSIITYLMLIAKEHNLSAAVRWLTGSLNGVKMEELPVLIISFLILVPLICVLGRSLMVLELGEQMATALGVKTDRTRVLLIVSAVVLSAIATAITGPIASVAFLAGPIAVRLVGTGTANSIPAGLVGAVLVLAADLVGQFAFEVKFPVGIITGIIGAPYLLYLLVRMNRKGAF</sequence>
<evidence type="ECO:0000256" key="2">
    <source>
        <dbReference type="ARBA" id="ARBA00007935"/>
    </source>
</evidence>
<dbReference type="Proteomes" id="UP001151071">
    <property type="component" value="Unassembled WGS sequence"/>
</dbReference>
<keyword evidence="3" id="KW-0813">Transport</keyword>
<evidence type="ECO:0000256" key="1">
    <source>
        <dbReference type="ARBA" id="ARBA00004651"/>
    </source>
</evidence>
<name>A0A9X3TUX6_9BACL</name>
<keyword evidence="4" id="KW-1003">Cell membrane</keyword>
<dbReference type="InterPro" id="IPR000522">
    <property type="entry name" value="ABC_transptr_permease_BtuC"/>
</dbReference>
<gene>
    <name evidence="9" type="ORF">O3V59_21375</name>
</gene>
<keyword evidence="5 8" id="KW-0812">Transmembrane</keyword>
<comment type="caution">
    <text evidence="9">The sequence shown here is derived from an EMBL/GenBank/DDBJ whole genome shotgun (WGS) entry which is preliminary data.</text>
</comment>
<dbReference type="GO" id="GO:0005886">
    <property type="term" value="C:plasma membrane"/>
    <property type="evidence" value="ECO:0007669"/>
    <property type="project" value="UniProtKB-SubCell"/>
</dbReference>
<keyword evidence="10" id="KW-1185">Reference proteome</keyword>
<evidence type="ECO:0000313" key="9">
    <source>
        <dbReference type="EMBL" id="MDA5110893.1"/>
    </source>
</evidence>
<dbReference type="EMBL" id="JAPYYP010000049">
    <property type="protein sequence ID" value="MDA5110893.1"/>
    <property type="molecule type" value="Genomic_DNA"/>
</dbReference>
<dbReference type="GO" id="GO:0022857">
    <property type="term" value="F:transmembrane transporter activity"/>
    <property type="evidence" value="ECO:0007669"/>
    <property type="project" value="InterPro"/>
</dbReference>
<dbReference type="Gene3D" id="1.10.3470.10">
    <property type="entry name" value="ABC transporter involved in vitamin B12 uptake, BtuC"/>
    <property type="match status" value="1"/>
</dbReference>
<feature type="transmembrane region" description="Helical" evidence="8">
    <location>
        <begin position="75"/>
        <end position="92"/>
    </location>
</feature>
<feature type="transmembrane region" description="Helical" evidence="8">
    <location>
        <begin position="104"/>
        <end position="123"/>
    </location>
</feature>
<dbReference type="GO" id="GO:0033214">
    <property type="term" value="P:siderophore-iron import into cell"/>
    <property type="evidence" value="ECO:0007669"/>
    <property type="project" value="TreeGrafter"/>
</dbReference>
<dbReference type="RefSeq" id="WP_271140994.1">
    <property type="nucleotide sequence ID" value="NZ_JAPYYP010000049.1"/>
</dbReference>
<feature type="transmembrane region" description="Helical" evidence="8">
    <location>
        <begin position="205"/>
        <end position="227"/>
    </location>
</feature>
<accession>A0A9X3TUX6</accession>
<organism evidence="9 10">
    <name type="scientific">Brevibacillus thermoruber</name>
    <dbReference type="NCBI Taxonomy" id="33942"/>
    <lineage>
        <taxon>Bacteria</taxon>
        <taxon>Bacillati</taxon>
        <taxon>Bacillota</taxon>
        <taxon>Bacilli</taxon>
        <taxon>Bacillales</taxon>
        <taxon>Paenibacillaceae</taxon>
        <taxon>Brevibacillus</taxon>
    </lineage>
</organism>
<keyword evidence="7 8" id="KW-0472">Membrane</keyword>
<evidence type="ECO:0000256" key="3">
    <source>
        <dbReference type="ARBA" id="ARBA00022448"/>
    </source>
</evidence>
<evidence type="ECO:0000256" key="6">
    <source>
        <dbReference type="ARBA" id="ARBA00022989"/>
    </source>
</evidence>
<dbReference type="AlphaFoldDB" id="A0A9X3TUX6"/>
<proteinExistence type="inferred from homology"/>
<reference evidence="9" key="1">
    <citation type="submission" date="2022-12" db="EMBL/GenBank/DDBJ databases">
        <title>Draft genome sequence of the thermophilic strain Brevibacillus thermoruber HT42, isolated from Los Humeros, Puebla, Mexico, with biotechnological potential.</title>
        <authorList>
            <person name="Lara Sanchez J."/>
            <person name="Solis Palacios R."/>
            <person name="Bustos Baena A.S."/>
            <person name="Ruz Baez A.E."/>
            <person name="Espinosa Luna G."/>
            <person name="Oliart Ros R.M."/>
        </authorList>
    </citation>
    <scope>NUCLEOTIDE SEQUENCE</scope>
    <source>
        <strain evidence="9">HT42</strain>
    </source>
</reference>
<dbReference type="PANTHER" id="PTHR30472:SF24">
    <property type="entry name" value="FERRIC ENTEROBACTIN TRANSPORT SYSTEM PERMEASE PROTEIN FEPG"/>
    <property type="match status" value="1"/>
</dbReference>
<feature type="transmembrane region" description="Helical" evidence="8">
    <location>
        <begin position="129"/>
        <end position="149"/>
    </location>
</feature>
<evidence type="ECO:0000256" key="7">
    <source>
        <dbReference type="ARBA" id="ARBA00023136"/>
    </source>
</evidence>